<dbReference type="STRING" id="37927.SA2016_0811"/>
<keyword evidence="4" id="KW-0234">DNA repair</keyword>
<dbReference type="PANTHER" id="PTHR11076:SF34">
    <property type="entry name" value="PROTEIN UMUC"/>
    <property type="match status" value="1"/>
</dbReference>
<keyword evidence="3" id="KW-0741">SOS mutagenesis</keyword>
<dbReference type="Gene3D" id="1.10.150.20">
    <property type="entry name" value="5' to 3' exonuclease, C-terminal subdomain"/>
    <property type="match status" value="1"/>
</dbReference>
<comment type="function">
    <text evidence="6">Poorly processive, error-prone DNA polymerase involved in untargeted mutagenesis. Copies undamaged DNA at stalled replication forks, which arise in vivo from mismatched or misaligned primer ends. These misaligned primers can be extended by PolIV. Exhibits no 3'-5' exonuclease (proofreading) activity. May be involved in translesional synthesis, in conjunction with the beta clamp from PolIII.</text>
</comment>
<dbReference type="PROSITE" id="PS50173">
    <property type="entry name" value="UMUC"/>
    <property type="match status" value="1"/>
</dbReference>
<evidence type="ECO:0000313" key="9">
    <source>
        <dbReference type="Proteomes" id="UP000070134"/>
    </source>
</evidence>
<evidence type="ECO:0000313" key="8">
    <source>
        <dbReference type="EMBL" id="AMM31499.1"/>
    </source>
</evidence>
<dbReference type="InterPro" id="IPR043128">
    <property type="entry name" value="Rev_trsase/Diguanyl_cyclase"/>
</dbReference>
<dbReference type="GO" id="GO:0006281">
    <property type="term" value="P:DNA repair"/>
    <property type="evidence" value="ECO:0007669"/>
    <property type="project" value="UniProtKB-KW"/>
</dbReference>
<dbReference type="Pfam" id="PF13438">
    <property type="entry name" value="DUF4113"/>
    <property type="match status" value="1"/>
</dbReference>
<dbReference type="PATRIC" id="fig|37927.3.peg.833"/>
<dbReference type="InterPro" id="IPR050116">
    <property type="entry name" value="DNA_polymerase-Y"/>
</dbReference>
<dbReference type="GO" id="GO:0003684">
    <property type="term" value="F:damaged DNA binding"/>
    <property type="evidence" value="ECO:0007669"/>
    <property type="project" value="InterPro"/>
</dbReference>
<sequence>MLERFAPTLQYSIDEAFLLLGPRTAQTDLAAFGQEVKDALRRLVGVPVCVGIARTYTLAKLANRTAKKLPVFDGVCVWDSTRPEWCDALLSRLPVSEVWGIASRLERRLAAQGITTIADLRAADPVAIRARFNVVVMRTVLELQGTPAVTLEEERVGKEQLIFSRSFSEPVTTREGMRQVLSVYGQQAAARLVRHRQKAKLLTVFAGTSHFAAQRDFPNMLVPLPAPTSDPVVLAKAAGRILPLLHEGTPYARAGIMLTDLRPADGQAAFEPFRFRHEDEGIAELVDQVNRKLGGGSLGLGHGGLRPGPQWQMKRQKLSPRATTHWDELALVKAS</sequence>
<evidence type="ECO:0000256" key="3">
    <source>
        <dbReference type="ARBA" id="ARBA00023199"/>
    </source>
</evidence>
<feature type="domain" description="UmuC" evidence="7">
    <location>
        <begin position="1"/>
        <end position="102"/>
    </location>
</feature>
<dbReference type="Gene3D" id="3.30.70.270">
    <property type="match status" value="1"/>
</dbReference>
<dbReference type="PANTHER" id="PTHR11076">
    <property type="entry name" value="DNA REPAIR POLYMERASE UMUC / TRANSFERASE FAMILY MEMBER"/>
    <property type="match status" value="1"/>
</dbReference>
<dbReference type="GO" id="GO:0005829">
    <property type="term" value="C:cytosol"/>
    <property type="evidence" value="ECO:0007669"/>
    <property type="project" value="TreeGrafter"/>
</dbReference>
<evidence type="ECO:0000256" key="6">
    <source>
        <dbReference type="ARBA" id="ARBA00025589"/>
    </source>
</evidence>
<protein>
    <submittedName>
        <fullName evidence="8">DNA polymerase</fullName>
    </submittedName>
</protein>
<dbReference type="GO" id="GO:0009432">
    <property type="term" value="P:SOS response"/>
    <property type="evidence" value="ECO:0007669"/>
    <property type="project" value="UniProtKB-KW"/>
</dbReference>
<dbReference type="AlphaFoldDB" id="A0A126ZWE1"/>
<gene>
    <name evidence="8" type="ORF">SA2016_0811</name>
</gene>
<keyword evidence="2" id="KW-0227">DNA damage</keyword>
<dbReference type="KEGG" id="satk:SA2016_0811"/>
<dbReference type="OrthoDB" id="9808813at2"/>
<accession>A0A126ZWE1</accession>
<dbReference type="Pfam" id="PF00817">
    <property type="entry name" value="IMS"/>
    <property type="match status" value="1"/>
</dbReference>
<dbReference type="InterPro" id="IPR025188">
    <property type="entry name" value="DUF4113"/>
</dbReference>
<comment type="similarity">
    <text evidence="1">Belongs to the DNA polymerase type-Y family.</text>
</comment>
<dbReference type="Proteomes" id="UP000070134">
    <property type="component" value="Chromosome"/>
</dbReference>
<evidence type="ECO:0000256" key="1">
    <source>
        <dbReference type="ARBA" id="ARBA00010945"/>
    </source>
</evidence>
<proteinExistence type="inferred from homology"/>
<evidence type="ECO:0000256" key="4">
    <source>
        <dbReference type="ARBA" id="ARBA00023204"/>
    </source>
</evidence>
<evidence type="ECO:0000256" key="2">
    <source>
        <dbReference type="ARBA" id="ARBA00022763"/>
    </source>
</evidence>
<dbReference type="Pfam" id="PF11799">
    <property type="entry name" value="IMS_C"/>
    <property type="match status" value="1"/>
</dbReference>
<reference evidence="8 9" key="1">
    <citation type="submission" date="2016-02" db="EMBL/GenBank/DDBJ databases">
        <title>Complete genome of Sinomonas atrocyanea KCTC 3377.</title>
        <authorList>
            <person name="Kim K.M."/>
        </authorList>
    </citation>
    <scope>NUCLEOTIDE SEQUENCE [LARGE SCALE GENOMIC DNA]</scope>
    <source>
        <strain evidence="8 9">KCTC 3377</strain>
    </source>
</reference>
<evidence type="ECO:0000256" key="5">
    <source>
        <dbReference type="ARBA" id="ARBA00023236"/>
    </source>
</evidence>
<dbReference type="RefSeq" id="WP_066495541.1">
    <property type="nucleotide sequence ID" value="NZ_BJMO01000036.1"/>
</dbReference>
<organism evidence="8 9">
    <name type="scientific">Sinomonas atrocyanea</name>
    <dbReference type="NCBI Taxonomy" id="37927"/>
    <lineage>
        <taxon>Bacteria</taxon>
        <taxon>Bacillati</taxon>
        <taxon>Actinomycetota</taxon>
        <taxon>Actinomycetes</taxon>
        <taxon>Micrococcales</taxon>
        <taxon>Micrococcaceae</taxon>
        <taxon>Sinomonas</taxon>
    </lineage>
</organism>
<dbReference type="EMBL" id="CP014518">
    <property type="protein sequence ID" value="AMM31499.1"/>
    <property type="molecule type" value="Genomic_DNA"/>
</dbReference>
<dbReference type="GO" id="GO:0003887">
    <property type="term" value="F:DNA-directed DNA polymerase activity"/>
    <property type="evidence" value="ECO:0007669"/>
    <property type="project" value="TreeGrafter"/>
</dbReference>
<keyword evidence="5" id="KW-0742">SOS response</keyword>
<keyword evidence="9" id="KW-1185">Reference proteome</keyword>
<dbReference type="InterPro" id="IPR043502">
    <property type="entry name" value="DNA/RNA_pol_sf"/>
</dbReference>
<evidence type="ECO:0000259" key="7">
    <source>
        <dbReference type="PROSITE" id="PS50173"/>
    </source>
</evidence>
<dbReference type="InterPro" id="IPR017961">
    <property type="entry name" value="DNA_pol_Y-fam_little_finger"/>
</dbReference>
<name>A0A126ZWE1_9MICC</name>
<dbReference type="SUPFAM" id="SSF56672">
    <property type="entry name" value="DNA/RNA polymerases"/>
    <property type="match status" value="1"/>
</dbReference>
<dbReference type="GO" id="GO:0042276">
    <property type="term" value="P:error-prone translesion synthesis"/>
    <property type="evidence" value="ECO:0007669"/>
    <property type="project" value="TreeGrafter"/>
</dbReference>
<dbReference type="InterPro" id="IPR001126">
    <property type="entry name" value="UmuC"/>
</dbReference>